<dbReference type="InterPro" id="IPR013378">
    <property type="entry name" value="InlB-like_B-rpt"/>
</dbReference>
<name>A0A7X9RTK6_9BACT</name>
<dbReference type="Proteomes" id="UP000576082">
    <property type="component" value="Unassembled WGS sequence"/>
</dbReference>
<evidence type="ECO:0000256" key="1">
    <source>
        <dbReference type="ARBA" id="ARBA00004196"/>
    </source>
</evidence>
<protein>
    <submittedName>
        <fullName evidence="2">InlB B-repeat-containing protein</fullName>
    </submittedName>
</protein>
<dbReference type="GO" id="GO:0030313">
    <property type="term" value="C:cell envelope"/>
    <property type="evidence" value="ECO:0007669"/>
    <property type="project" value="UniProtKB-SubCell"/>
</dbReference>
<dbReference type="EMBL" id="JABANE010000010">
    <property type="protein sequence ID" value="NME67444.1"/>
    <property type="molecule type" value="Genomic_DNA"/>
</dbReference>
<dbReference type="RefSeq" id="WP_169655779.1">
    <property type="nucleotide sequence ID" value="NZ_JABANE010000010.1"/>
</dbReference>
<dbReference type="AlphaFoldDB" id="A0A7X9RTK6"/>
<comment type="caution">
    <text evidence="2">The sequence shown here is derived from an EMBL/GenBank/DDBJ whole genome shotgun (WGS) entry which is preliminary data.</text>
</comment>
<gene>
    <name evidence="2" type="ORF">HHU12_05655</name>
</gene>
<sequence length="318" mass="35858">MNKRLTNYINLILLIFAVSFTSCDKTEEELALFEVHFDANEGTPVGSQLVLQGDTVLKPADPTLEGSEFIAWTKDDVVYDFNQTVSEGFTLTATYKRVYEVGKTEVVYQMISHEDFIAMESNKHMVVKAQINYLMFGWAWGTEAFITDPEGNSSKDFYDHSNFGMFSFPLKFTKDDAHIEGQTFVFDVVKDVYMSSPQLGFGYGRNEEFDETGTGAYNGAKWLAPMRYGIEYFNKVVRGNVREVTFTAEEGLTVTVGETVIAIKTLGTEEGTYDDVTEDYVAKVEAMLGQNKYVRTIEVDGKVISVLRDENLQFSDSI</sequence>
<keyword evidence="3" id="KW-1185">Reference proteome</keyword>
<comment type="subcellular location">
    <subcellularLocation>
        <location evidence="1">Cell envelope</location>
    </subcellularLocation>
</comment>
<evidence type="ECO:0000313" key="3">
    <source>
        <dbReference type="Proteomes" id="UP000576082"/>
    </source>
</evidence>
<dbReference type="Gene3D" id="2.60.40.4270">
    <property type="entry name" value="Listeria-Bacteroides repeat domain"/>
    <property type="match status" value="1"/>
</dbReference>
<dbReference type="Pfam" id="PF09479">
    <property type="entry name" value="Flg_new"/>
    <property type="match status" value="1"/>
</dbReference>
<evidence type="ECO:0000313" key="2">
    <source>
        <dbReference type="EMBL" id="NME67444.1"/>
    </source>
</evidence>
<reference evidence="2 3" key="1">
    <citation type="submission" date="2020-04" db="EMBL/GenBank/DDBJ databases">
        <title>Flammeovirga sp. SR4, a novel species isolated from seawater.</title>
        <authorList>
            <person name="Wang X."/>
        </authorList>
    </citation>
    <scope>NUCLEOTIDE SEQUENCE [LARGE SCALE GENOMIC DNA]</scope>
    <source>
        <strain evidence="2 3">ATCC 23126</strain>
    </source>
</reference>
<organism evidence="2 3">
    <name type="scientific">Flammeovirga aprica JL-4</name>
    <dbReference type="NCBI Taxonomy" id="694437"/>
    <lineage>
        <taxon>Bacteria</taxon>
        <taxon>Pseudomonadati</taxon>
        <taxon>Bacteroidota</taxon>
        <taxon>Cytophagia</taxon>
        <taxon>Cytophagales</taxon>
        <taxon>Flammeovirgaceae</taxon>
        <taxon>Flammeovirga</taxon>
    </lineage>
</organism>
<accession>A0A7X9RTK6</accession>
<dbReference type="InterPro" id="IPR042229">
    <property type="entry name" value="Listeria/Bacterioides_rpt_sf"/>
</dbReference>
<proteinExistence type="predicted"/>
<dbReference type="PROSITE" id="PS51257">
    <property type="entry name" value="PROKAR_LIPOPROTEIN"/>
    <property type="match status" value="1"/>
</dbReference>